<dbReference type="OrthoDB" id="656418at2759"/>
<evidence type="ECO:0000313" key="1">
    <source>
        <dbReference type="EMBL" id="KAG8043742.1"/>
    </source>
</evidence>
<sequence>MGFHLLVIAAARGFLHVFHLSAPLLWPLNLWLPLARHLPHACVAFHGALTSSHAAWLRPAYARGTVWSPRRLNRRGGGGEMDELLRQALLSISY</sequence>
<gene>
    <name evidence="1" type="ORF">GUJ93_ZPchr0458g22850</name>
</gene>
<organism evidence="1 2">
    <name type="scientific">Zizania palustris</name>
    <name type="common">Northern wild rice</name>
    <dbReference type="NCBI Taxonomy" id="103762"/>
    <lineage>
        <taxon>Eukaryota</taxon>
        <taxon>Viridiplantae</taxon>
        <taxon>Streptophyta</taxon>
        <taxon>Embryophyta</taxon>
        <taxon>Tracheophyta</taxon>
        <taxon>Spermatophyta</taxon>
        <taxon>Magnoliopsida</taxon>
        <taxon>Liliopsida</taxon>
        <taxon>Poales</taxon>
        <taxon>Poaceae</taxon>
        <taxon>BOP clade</taxon>
        <taxon>Oryzoideae</taxon>
        <taxon>Oryzeae</taxon>
        <taxon>Zizaniinae</taxon>
        <taxon>Zizania</taxon>
    </lineage>
</organism>
<dbReference type="EMBL" id="JAAALK010000953">
    <property type="protein sequence ID" value="KAG8043742.1"/>
    <property type="molecule type" value="Genomic_DNA"/>
</dbReference>
<dbReference type="Proteomes" id="UP000729402">
    <property type="component" value="Unassembled WGS sequence"/>
</dbReference>
<reference evidence="1" key="2">
    <citation type="submission" date="2021-02" db="EMBL/GenBank/DDBJ databases">
        <authorList>
            <person name="Kimball J.A."/>
            <person name="Haas M.W."/>
            <person name="Macchietto M."/>
            <person name="Kono T."/>
            <person name="Duquette J."/>
            <person name="Shao M."/>
        </authorList>
    </citation>
    <scope>NUCLEOTIDE SEQUENCE</scope>
    <source>
        <tissue evidence="1">Fresh leaf tissue</tissue>
    </source>
</reference>
<keyword evidence="2" id="KW-1185">Reference proteome</keyword>
<accession>A0A8J5UUT0</accession>
<name>A0A8J5UUT0_ZIZPA</name>
<comment type="caution">
    <text evidence="1">The sequence shown here is derived from an EMBL/GenBank/DDBJ whole genome shotgun (WGS) entry which is preliminary data.</text>
</comment>
<proteinExistence type="predicted"/>
<evidence type="ECO:0000313" key="2">
    <source>
        <dbReference type="Proteomes" id="UP000729402"/>
    </source>
</evidence>
<protein>
    <submittedName>
        <fullName evidence="1">Uncharacterized protein</fullName>
    </submittedName>
</protein>
<dbReference type="AlphaFoldDB" id="A0A8J5UUT0"/>
<reference evidence="1" key="1">
    <citation type="journal article" date="2021" name="bioRxiv">
        <title>Whole Genome Assembly and Annotation of Northern Wild Rice, Zizania palustris L., Supports a Whole Genome Duplication in the Zizania Genus.</title>
        <authorList>
            <person name="Haas M."/>
            <person name="Kono T."/>
            <person name="Macchietto M."/>
            <person name="Millas R."/>
            <person name="McGilp L."/>
            <person name="Shao M."/>
            <person name="Duquette J."/>
            <person name="Hirsch C.N."/>
            <person name="Kimball J."/>
        </authorList>
    </citation>
    <scope>NUCLEOTIDE SEQUENCE</scope>
    <source>
        <tissue evidence="1">Fresh leaf tissue</tissue>
    </source>
</reference>